<organism evidence="1">
    <name type="scientific">marine sediment metagenome</name>
    <dbReference type="NCBI Taxonomy" id="412755"/>
    <lineage>
        <taxon>unclassified sequences</taxon>
        <taxon>metagenomes</taxon>
        <taxon>ecological metagenomes</taxon>
    </lineage>
</organism>
<sequence length="162" mass="17324">MASGDTLLVFTPQCNEPPTANFATFDVRNQHPVLDFALNAIGIFSSVMPRHYGGGGVTVYLHYAMTSAVADDIKLETSFEQIGDQQQDIDDDGFAAAQNTGDITVPGTSGNVDIIPSTHTDGEQMDSIAVGEGFRLKVKRIAVAGDDASGDLELRFIEIKET</sequence>
<evidence type="ECO:0000313" key="1">
    <source>
        <dbReference type="EMBL" id="GAI80242.1"/>
    </source>
</evidence>
<gene>
    <name evidence="1" type="ORF">S12H4_21045</name>
</gene>
<dbReference type="EMBL" id="BARW01010766">
    <property type="protein sequence ID" value="GAI80242.1"/>
    <property type="molecule type" value="Genomic_DNA"/>
</dbReference>
<comment type="caution">
    <text evidence="1">The sequence shown here is derived from an EMBL/GenBank/DDBJ whole genome shotgun (WGS) entry which is preliminary data.</text>
</comment>
<name>X1RHL0_9ZZZZ</name>
<dbReference type="AlphaFoldDB" id="X1RHL0"/>
<accession>X1RHL0</accession>
<reference evidence="1" key="1">
    <citation type="journal article" date="2014" name="Front. Microbiol.">
        <title>High frequency of phylogenetically diverse reductive dehalogenase-homologous genes in deep subseafloor sedimentary metagenomes.</title>
        <authorList>
            <person name="Kawai M."/>
            <person name="Futagami T."/>
            <person name="Toyoda A."/>
            <person name="Takaki Y."/>
            <person name="Nishi S."/>
            <person name="Hori S."/>
            <person name="Arai W."/>
            <person name="Tsubouchi T."/>
            <person name="Morono Y."/>
            <person name="Uchiyama I."/>
            <person name="Ito T."/>
            <person name="Fujiyama A."/>
            <person name="Inagaki F."/>
            <person name="Takami H."/>
        </authorList>
    </citation>
    <scope>NUCLEOTIDE SEQUENCE</scope>
    <source>
        <strain evidence="1">Expedition CK06-06</strain>
    </source>
</reference>
<protein>
    <submittedName>
        <fullName evidence="1">Uncharacterized protein</fullName>
    </submittedName>
</protein>
<proteinExistence type="predicted"/>